<keyword evidence="1" id="KW-0812">Transmembrane</keyword>
<dbReference type="AlphaFoldDB" id="A0A6H1Z8T2"/>
<evidence type="ECO:0008006" key="4">
    <source>
        <dbReference type="Google" id="ProtNLM"/>
    </source>
</evidence>
<evidence type="ECO:0000256" key="1">
    <source>
        <dbReference type="SAM" id="Phobius"/>
    </source>
</evidence>
<gene>
    <name evidence="2" type="ORF">TM448A00093_0033</name>
    <name evidence="3" type="ORF">TM448B00554_0022</name>
</gene>
<feature type="transmembrane region" description="Helical" evidence="1">
    <location>
        <begin position="44"/>
        <end position="65"/>
    </location>
</feature>
<name>A0A6H1Z8T2_9ZZZZ</name>
<keyword evidence="1" id="KW-0472">Membrane</keyword>
<proteinExistence type="predicted"/>
<keyword evidence="1" id="KW-1133">Transmembrane helix</keyword>
<sequence length="76" mass="8208">MESKVWYTSVALWGNIITTISIILKLLGLDVIDAENQEALANNLAQIGTSAGVVVGIILSIIGRWRATKVITLTKK</sequence>
<evidence type="ECO:0000313" key="3">
    <source>
        <dbReference type="EMBL" id="QJH95951.1"/>
    </source>
</evidence>
<reference evidence="2" key="1">
    <citation type="submission" date="2020-03" db="EMBL/GenBank/DDBJ databases">
        <title>The deep terrestrial virosphere.</title>
        <authorList>
            <person name="Holmfeldt K."/>
            <person name="Nilsson E."/>
            <person name="Simone D."/>
            <person name="Lopez-Fernandez M."/>
            <person name="Wu X."/>
            <person name="de Brujin I."/>
            <person name="Lundin D."/>
            <person name="Andersson A."/>
            <person name="Bertilsson S."/>
            <person name="Dopson M."/>
        </authorList>
    </citation>
    <scope>NUCLEOTIDE SEQUENCE</scope>
    <source>
        <strain evidence="2">TM448A00093</strain>
        <strain evidence="3">TM448B00554</strain>
    </source>
</reference>
<accession>A0A6H1Z8T2</accession>
<dbReference type="EMBL" id="MT144634">
    <property type="protein sequence ID" value="QJH95951.1"/>
    <property type="molecule type" value="Genomic_DNA"/>
</dbReference>
<protein>
    <recommendedName>
        <fullName evidence="4">Holin</fullName>
    </recommendedName>
</protein>
<feature type="transmembrane region" description="Helical" evidence="1">
    <location>
        <begin position="12"/>
        <end position="32"/>
    </location>
</feature>
<evidence type="ECO:0000313" key="2">
    <source>
        <dbReference type="EMBL" id="QJA44303.1"/>
    </source>
</evidence>
<organism evidence="2">
    <name type="scientific">viral metagenome</name>
    <dbReference type="NCBI Taxonomy" id="1070528"/>
    <lineage>
        <taxon>unclassified sequences</taxon>
        <taxon>metagenomes</taxon>
        <taxon>organismal metagenomes</taxon>
    </lineage>
</organism>
<dbReference type="EMBL" id="MT143975">
    <property type="protein sequence ID" value="QJA44303.1"/>
    <property type="molecule type" value="Genomic_DNA"/>
</dbReference>